<feature type="transmembrane region" description="Helical" evidence="2">
    <location>
        <begin position="393"/>
        <end position="415"/>
    </location>
</feature>
<protein>
    <submittedName>
        <fullName evidence="4">Uncharacterized protein LOC109001625</fullName>
    </submittedName>
</protein>
<dbReference type="KEGG" id="jre:109001625"/>
<dbReference type="PANTHER" id="PTHR24177">
    <property type="entry name" value="CASKIN"/>
    <property type="match status" value="1"/>
</dbReference>
<evidence type="ECO:0000256" key="1">
    <source>
        <dbReference type="SAM" id="MobiDB-lite"/>
    </source>
</evidence>
<dbReference type="GO" id="GO:0016020">
    <property type="term" value="C:membrane"/>
    <property type="evidence" value="ECO:0000318"/>
    <property type="project" value="GO_Central"/>
</dbReference>
<gene>
    <name evidence="4" type="primary">LOC109001625</name>
</gene>
<feature type="transmembrane region" description="Helical" evidence="2">
    <location>
        <begin position="435"/>
        <end position="454"/>
    </location>
</feature>
<keyword evidence="2" id="KW-0812">Transmembrane</keyword>
<dbReference type="RefSeq" id="XP_035548671.1">
    <property type="nucleotide sequence ID" value="XM_035692778.1"/>
</dbReference>
<dbReference type="Proteomes" id="UP000235220">
    <property type="component" value="Chromosome 8"/>
</dbReference>
<organism evidence="3 4">
    <name type="scientific">Juglans regia</name>
    <name type="common">English walnut</name>
    <dbReference type="NCBI Taxonomy" id="51240"/>
    <lineage>
        <taxon>Eukaryota</taxon>
        <taxon>Viridiplantae</taxon>
        <taxon>Streptophyta</taxon>
        <taxon>Embryophyta</taxon>
        <taxon>Tracheophyta</taxon>
        <taxon>Spermatophyta</taxon>
        <taxon>Magnoliopsida</taxon>
        <taxon>eudicotyledons</taxon>
        <taxon>Gunneridae</taxon>
        <taxon>Pentapetalae</taxon>
        <taxon>rosids</taxon>
        <taxon>fabids</taxon>
        <taxon>Fagales</taxon>
        <taxon>Juglandaceae</taxon>
        <taxon>Juglans</taxon>
    </lineage>
</organism>
<evidence type="ECO:0000313" key="3">
    <source>
        <dbReference type="Proteomes" id="UP000235220"/>
    </source>
</evidence>
<keyword evidence="3" id="KW-1185">Reference proteome</keyword>
<feature type="region of interest" description="Disordered" evidence="1">
    <location>
        <begin position="101"/>
        <end position="122"/>
    </location>
</feature>
<feature type="transmembrane region" description="Helical" evidence="2">
    <location>
        <begin position="347"/>
        <end position="372"/>
    </location>
</feature>
<dbReference type="SUPFAM" id="SSF48403">
    <property type="entry name" value="Ankyrin repeat"/>
    <property type="match status" value="1"/>
</dbReference>
<accession>A0A6P9EMJ1</accession>
<dbReference type="OrthoDB" id="1923662at2759"/>
<evidence type="ECO:0000256" key="2">
    <source>
        <dbReference type="SAM" id="Phobius"/>
    </source>
</evidence>
<reference evidence="4" key="1">
    <citation type="submission" date="2025-08" db="UniProtKB">
        <authorList>
            <consortium name="RefSeq"/>
        </authorList>
    </citation>
    <scope>IDENTIFICATION</scope>
    <source>
        <tissue evidence="4">Leaves</tissue>
    </source>
</reference>
<dbReference type="GeneID" id="109001625"/>
<dbReference type="Gene3D" id="1.25.40.20">
    <property type="entry name" value="Ankyrin repeat-containing domain"/>
    <property type="match status" value="1"/>
</dbReference>
<keyword evidence="2" id="KW-1133">Transmembrane helix</keyword>
<name>A0A6P9EMJ1_JUGRE</name>
<evidence type="ECO:0000313" key="4">
    <source>
        <dbReference type="RefSeq" id="XP_035548671.1"/>
    </source>
</evidence>
<dbReference type="InterPro" id="IPR036770">
    <property type="entry name" value="Ankyrin_rpt-contain_sf"/>
</dbReference>
<proteinExistence type="predicted"/>
<dbReference type="AlphaFoldDB" id="A0A6P9EMJ1"/>
<feature type="transmembrane region" description="Helical" evidence="2">
    <location>
        <begin position="305"/>
        <end position="327"/>
    </location>
</feature>
<keyword evidence="2" id="KW-0472">Membrane</keyword>
<dbReference type="InParanoid" id="A0A6P9EMJ1"/>
<dbReference type="PANTHER" id="PTHR24177:SF103">
    <property type="entry name" value="PGG DOMAIN-CONTAINING PROTEIN"/>
    <property type="match status" value="1"/>
</dbReference>
<sequence length="492" mass="55737">MVDEADSSGLDPLLCGMRRFLIESSQQEELLSSDRRVIPPDSEFKERILAEAHAAPYSIHPGYLRDEQKHKLAAEAMIDLLERISAFELDDEMDPNMIIGPEMAGDQKRKCPTDGSTSELGYPRDKLKRKLTAKVKNKLLERISAYELDQDGEMVSMAREAPILIATKHGITEMVEKILEISPEAVYEVDSNMKNIVLLSVEHKQPHIYELLLDKKRKNIIHDSVFWEVDKDGNTALHLAATVANSNPWPVSGPAFQMNWEIKWFELVQKSMPESYPFLCNKAGKTPREVFTKSHKELVKEGRQWLINISALACPVATGVFVAVAFSSSPKLDFQINETNSQKQIKLLQYSGLSIANSVSFCLSTISVLCFLRIISSPYDERSFDGGINTVMMAFLFGLASIYLSVSLTVEAFIYGHFLLSDPETASSLHTFFKILMPLFTTVLIIPILMYISLLRPYIRMPHRNSALHLGSFRREIAGWFRGRIAWSRWTK</sequence>